<organism evidence="1 2">
    <name type="scientific">Clunio marinus</name>
    <dbReference type="NCBI Taxonomy" id="568069"/>
    <lineage>
        <taxon>Eukaryota</taxon>
        <taxon>Metazoa</taxon>
        <taxon>Ecdysozoa</taxon>
        <taxon>Arthropoda</taxon>
        <taxon>Hexapoda</taxon>
        <taxon>Insecta</taxon>
        <taxon>Pterygota</taxon>
        <taxon>Neoptera</taxon>
        <taxon>Endopterygota</taxon>
        <taxon>Diptera</taxon>
        <taxon>Nematocera</taxon>
        <taxon>Chironomoidea</taxon>
        <taxon>Chironomidae</taxon>
        <taxon>Clunio</taxon>
    </lineage>
</organism>
<dbReference type="EMBL" id="CVRI01000067">
    <property type="protein sequence ID" value="CRL06460.1"/>
    <property type="molecule type" value="Genomic_DNA"/>
</dbReference>
<proteinExistence type="predicted"/>
<reference evidence="1 2" key="1">
    <citation type="submission" date="2015-04" db="EMBL/GenBank/DDBJ databases">
        <authorList>
            <person name="Syromyatnikov M.Y."/>
            <person name="Popov V.N."/>
        </authorList>
    </citation>
    <scope>NUCLEOTIDE SEQUENCE [LARGE SCALE GENOMIC DNA]</scope>
</reference>
<evidence type="ECO:0000313" key="1">
    <source>
        <dbReference type="EMBL" id="CRL06460.1"/>
    </source>
</evidence>
<gene>
    <name evidence="1" type="ORF">CLUMA_CG019841</name>
</gene>
<dbReference type="Proteomes" id="UP000183832">
    <property type="component" value="Unassembled WGS sequence"/>
</dbReference>
<evidence type="ECO:0000313" key="2">
    <source>
        <dbReference type="Proteomes" id="UP000183832"/>
    </source>
</evidence>
<dbReference type="AlphaFoldDB" id="A0A1J1J3V3"/>
<accession>A0A1J1J3V3</accession>
<protein>
    <submittedName>
        <fullName evidence="1">CLUMA_CG019841, isoform A</fullName>
    </submittedName>
</protein>
<name>A0A1J1J3V3_9DIPT</name>
<sequence>MSRCCDCGAEMEPTPMLMPEGFGIRLLFYSMPLREHLKSIVKTPRQRGWICDQEKRKENLKIETFAMGFLKWILRNLIARFSLIPCFRDESIPHAIKFRDFRG</sequence>
<keyword evidence="2" id="KW-1185">Reference proteome</keyword>